<accession>A0AB33WM94</accession>
<proteinExistence type="predicted"/>
<dbReference type="AlphaFoldDB" id="A0AB33WM94"/>
<dbReference type="RefSeq" id="WP_009047994.1">
    <property type="nucleotide sequence ID" value="NZ_CM001490.1"/>
</dbReference>
<evidence type="ECO:0000313" key="1">
    <source>
        <dbReference type="EMBL" id="EIM14142.1"/>
    </source>
</evidence>
<protein>
    <submittedName>
        <fullName evidence="1">Uncharacterized protein</fullName>
    </submittedName>
</protein>
<name>A0AB33WM94_9PSED</name>
<gene>
    <name evidence="1" type="ORF">PchlO6_2098</name>
</gene>
<dbReference type="Proteomes" id="UP000003790">
    <property type="component" value="Chromosome"/>
</dbReference>
<dbReference type="EMBL" id="AHOT01000027">
    <property type="protein sequence ID" value="EIM14142.1"/>
    <property type="molecule type" value="Genomic_DNA"/>
</dbReference>
<organism evidence="1 2">
    <name type="scientific">Pseudomonas chlororaphis O6</name>
    <dbReference type="NCBI Taxonomy" id="1037915"/>
    <lineage>
        <taxon>Bacteria</taxon>
        <taxon>Pseudomonadati</taxon>
        <taxon>Pseudomonadota</taxon>
        <taxon>Gammaproteobacteria</taxon>
        <taxon>Pseudomonadales</taxon>
        <taxon>Pseudomonadaceae</taxon>
        <taxon>Pseudomonas</taxon>
    </lineage>
</organism>
<reference evidence="1 2" key="1">
    <citation type="journal article" date="2012" name="PLoS Genet.">
        <title>Comparative Genomics of Plant-Associated Pseudomonas spp.: Insights into Diversity and Inheritance of Traits Involved in Multitrophic Interactions.</title>
        <authorList>
            <person name="Loper J.E."/>
            <person name="Hassan K.A."/>
            <person name="Mavrodi D.V."/>
            <person name="Davis E.W.II."/>
            <person name="Lim C.K."/>
            <person name="Shaffer B.T."/>
            <person name="Elbourne L.D."/>
            <person name="Stockwell V.O."/>
            <person name="Hartney S.L."/>
            <person name="Breakwell K."/>
            <person name="Henkels M.D."/>
            <person name="Tetu S.G."/>
            <person name="Rangel L.I."/>
            <person name="Kidarsa T.A."/>
            <person name="Wilson N.L."/>
            <person name="van de Mortel J.E."/>
            <person name="Song C."/>
            <person name="Blumhagen R."/>
            <person name="Radune D."/>
            <person name="Hostetler J.B."/>
            <person name="Brinkac L.M."/>
            <person name="Durkin A.S."/>
            <person name="Kluepfel D.A."/>
            <person name="Wechter W.P."/>
            <person name="Anderson A.J."/>
            <person name="Kim Y.C."/>
            <person name="Pierson L.S.III."/>
            <person name="Pierson E.A."/>
            <person name="Lindow S.E."/>
            <person name="Kobayashi D.Y."/>
            <person name="Raaijmakers J.M."/>
            <person name="Weller D.M."/>
            <person name="Thomashow L.S."/>
            <person name="Allen A.E."/>
            <person name="Paulsen I.T."/>
        </authorList>
    </citation>
    <scope>NUCLEOTIDE SEQUENCE [LARGE SCALE GENOMIC DNA]</scope>
    <source>
        <strain evidence="1 2">O6</strain>
    </source>
</reference>
<evidence type="ECO:0000313" key="2">
    <source>
        <dbReference type="Proteomes" id="UP000003790"/>
    </source>
</evidence>
<sequence>MSNNEISVPREAFKWAIEQLEEDGNKGCGYFDSLRALLAAPEPVWNPHPAEANLAALLILLAQSGVKVSGGIGDEPWSVEPAVQH</sequence>
<comment type="caution">
    <text evidence="1">The sequence shown here is derived from an EMBL/GenBank/DDBJ whole genome shotgun (WGS) entry which is preliminary data.</text>
</comment>